<evidence type="ECO:0000313" key="3">
    <source>
        <dbReference type="Proteomes" id="UP000095767"/>
    </source>
</evidence>
<proteinExistence type="predicted"/>
<comment type="caution">
    <text evidence="2">The sequence shown here is derived from an EMBL/GenBank/DDBJ whole genome shotgun (WGS) entry which is preliminary data.</text>
</comment>
<reference evidence="2 3" key="1">
    <citation type="submission" date="2016-09" db="EMBL/GenBank/DDBJ databases">
        <title>The draft genome of Dichanthelium oligosanthes: A C3 panicoid grass species.</title>
        <authorList>
            <person name="Studer A.J."/>
            <person name="Schnable J.C."/>
            <person name="Brutnell T.P."/>
        </authorList>
    </citation>
    <scope>NUCLEOTIDE SEQUENCE [LARGE SCALE GENOMIC DNA]</scope>
    <source>
        <strain evidence="3">cv. Kellogg 1175</strain>
        <tissue evidence="2">Leaf</tissue>
    </source>
</reference>
<gene>
    <name evidence="2" type="ORF">BAE44_0005976</name>
</gene>
<feature type="compositionally biased region" description="Basic residues" evidence="1">
    <location>
        <begin position="55"/>
        <end position="72"/>
    </location>
</feature>
<name>A0A1E5W6N8_9POAL</name>
<feature type="region of interest" description="Disordered" evidence="1">
    <location>
        <begin position="55"/>
        <end position="111"/>
    </location>
</feature>
<dbReference type="EMBL" id="LWDX02020014">
    <property type="protein sequence ID" value="OEL33007.1"/>
    <property type="molecule type" value="Genomic_DNA"/>
</dbReference>
<accession>A0A1E5W6N8</accession>
<keyword evidence="3" id="KW-1185">Reference proteome</keyword>
<protein>
    <submittedName>
        <fullName evidence="2">Uncharacterized protein</fullName>
    </submittedName>
</protein>
<organism evidence="2 3">
    <name type="scientific">Dichanthelium oligosanthes</name>
    <dbReference type="NCBI Taxonomy" id="888268"/>
    <lineage>
        <taxon>Eukaryota</taxon>
        <taxon>Viridiplantae</taxon>
        <taxon>Streptophyta</taxon>
        <taxon>Embryophyta</taxon>
        <taxon>Tracheophyta</taxon>
        <taxon>Spermatophyta</taxon>
        <taxon>Magnoliopsida</taxon>
        <taxon>Liliopsida</taxon>
        <taxon>Poales</taxon>
        <taxon>Poaceae</taxon>
        <taxon>PACMAD clade</taxon>
        <taxon>Panicoideae</taxon>
        <taxon>Panicodae</taxon>
        <taxon>Paniceae</taxon>
        <taxon>Dichantheliinae</taxon>
        <taxon>Dichanthelium</taxon>
    </lineage>
</organism>
<dbReference type="AlphaFoldDB" id="A0A1E5W6N8"/>
<evidence type="ECO:0000313" key="2">
    <source>
        <dbReference type="EMBL" id="OEL33007.1"/>
    </source>
</evidence>
<evidence type="ECO:0000256" key="1">
    <source>
        <dbReference type="SAM" id="MobiDB-lite"/>
    </source>
</evidence>
<sequence length="111" mass="12488">MTGGAQVRAIRHHLVDEGLEDVIVSVTCNEELAHMRDEYDRLAATRPAARFRVFRHHRSSFRRHQQRRHPPRKIASSRASASATEDPARKERVGAAAPAPRLPSTATAKFE</sequence>
<dbReference type="Proteomes" id="UP000095767">
    <property type="component" value="Unassembled WGS sequence"/>
</dbReference>
<dbReference type="OrthoDB" id="634045at2759"/>